<organism evidence="2 3">
    <name type="scientific">Candolleomyces eurysporus</name>
    <dbReference type="NCBI Taxonomy" id="2828524"/>
    <lineage>
        <taxon>Eukaryota</taxon>
        <taxon>Fungi</taxon>
        <taxon>Dikarya</taxon>
        <taxon>Basidiomycota</taxon>
        <taxon>Agaricomycotina</taxon>
        <taxon>Agaricomycetes</taxon>
        <taxon>Agaricomycetidae</taxon>
        <taxon>Agaricales</taxon>
        <taxon>Agaricineae</taxon>
        <taxon>Psathyrellaceae</taxon>
        <taxon>Candolleomyces</taxon>
    </lineage>
</organism>
<protein>
    <submittedName>
        <fullName evidence="2">Uncharacterized protein</fullName>
    </submittedName>
</protein>
<gene>
    <name evidence="2" type="ORF">H1R20_g16309</name>
</gene>
<feature type="non-terminal residue" evidence="2">
    <location>
        <position position="1"/>
    </location>
</feature>
<accession>A0A9W8IXJ4</accession>
<feature type="compositionally biased region" description="Acidic residues" evidence="1">
    <location>
        <begin position="70"/>
        <end position="82"/>
    </location>
</feature>
<sequence length="183" mass="20173">MKCSPTNAVPKRINTVSHMIKLLNTEFTVSDTEDEASLTDTEKAQASGLAAKRQEVRDGPKNQTSHIEDTAPEDDDDSDWTTDGEATGTGSSDLYSVEEETLGYVTLEDGSMLGDIVNQAVIEAALEGLKFVDNDEIQSMDRARKRIILHNSGLTDLCWMQLKRLVDKIDVGTVLLDRLDQDL</sequence>
<evidence type="ECO:0000313" key="3">
    <source>
        <dbReference type="Proteomes" id="UP001140091"/>
    </source>
</evidence>
<proteinExistence type="predicted"/>
<comment type="caution">
    <text evidence="2">The sequence shown here is derived from an EMBL/GenBank/DDBJ whole genome shotgun (WGS) entry which is preliminary data.</text>
</comment>
<reference evidence="2" key="1">
    <citation type="submission" date="2022-06" db="EMBL/GenBank/DDBJ databases">
        <title>Genome Sequence of Candolleomyces eurysporus.</title>
        <authorList>
            <person name="Buettner E."/>
        </authorList>
    </citation>
    <scope>NUCLEOTIDE SEQUENCE</scope>
    <source>
        <strain evidence="2">VTCC 930004</strain>
    </source>
</reference>
<dbReference type="AlphaFoldDB" id="A0A9W8IXJ4"/>
<feature type="region of interest" description="Disordered" evidence="1">
    <location>
        <begin position="30"/>
        <end position="93"/>
    </location>
</feature>
<evidence type="ECO:0000256" key="1">
    <source>
        <dbReference type="SAM" id="MobiDB-lite"/>
    </source>
</evidence>
<dbReference type="EMBL" id="JANBPK010001763">
    <property type="protein sequence ID" value="KAJ2920785.1"/>
    <property type="molecule type" value="Genomic_DNA"/>
</dbReference>
<dbReference type="Proteomes" id="UP001140091">
    <property type="component" value="Unassembled WGS sequence"/>
</dbReference>
<name>A0A9W8IXJ4_9AGAR</name>
<keyword evidence="3" id="KW-1185">Reference proteome</keyword>
<evidence type="ECO:0000313" key="2">
    <source>
        <dbReference type="EMBL" id="KAJ2920785.1"/>
    </source>
</evidence>